<feature type="compositionally biased region" description="Polar residues" evidence="1">
    <location>
        <begin position="205"/>
        <end position="228"/>
    </location>
</feature>
<feature type="region of interest" description="Disordered" evidence="1">
    <location>
        <begin position="282"/>
        <end position="305"/>
    </location>
</feature>
<feature type="region of interest" description="Disordered" evidence="1">
    <location>
        <begin position="392"/>
        <end position="413"/>
    </location>
</feature>
<feature type="compositionally biased region" description="Basic and acidic residues" evidence="1">
    <location>
        <begin position="392"/>
        <end position="403"/>
    </location>
</feature>
<evidence type="ECO:0000256" key="1">
    <source>
        <dbReference type="SAM" id="MobiDB-lite"/>
    </source>
</evidence>
<reference evidence="2 3" key="1">
    <citation type="submission" date="2019-01" db="EMBL/GenBank/DDBJ databases">
        <title>Genome sequencing of the rare red list fungi Fomitopsis rosea.</title>
        <authorList>
            <person name="Buettner E."/>
            <person name="Kellner H."/>
        </authorList>
    </citation>
    <scope>NUCLEOTIDE SEQUENCE [LARGE SCALE GENOMIC DNA]</scope>
    <source>
        <strain evidence="2 3">DSM 105464</strain>
    </source>
</reference>
<feature type="compositionally biased region" description="Polar residues" evidence="1">
    <location>
        <begin position="1"/>
        <end position="12"/>
    </location>
</feature>
<proteinExistence type="predicted"/>
<gene>
    <name evidence="2" type="ORF">EVJ58_g7882</name>
</gene>
<protein>
    <submittedName>
        <fullName evidence="2">Uncharacterized protein</fullName>
    </submittedName>
</protein>
<evidence type="ECO:0000313" key="2">
    <source>
        <dbReference type="EMBL" id="TFY56035.1"/>
    </source>
</evidence>
<dbReference type="AlphaFoldDB" id="A0A4Y9Y0Y9"/>
<evidence type="ECO:0000313" key="3">
    <source>
        <dbReference type="Proteomes" id="UP000298390"/>
    </source>
</evidence>
<name>A0A4Y9Y0Y9_9APHY</name>
<feature type="non-terminal residue" evidence="2">
    <location>
        <position position="413"/>
    </location>
</feature>
<feature type="compositionally biased region" description="Polar residues" evidence="1">
    <location>
        <begin position="174"/>
        <end position="186"/>
    </location>
</feature>
<accession>A0A4Y9Y0Y9</accession>
<sequence>MPTRSQQKTTASKEPPRAISSAQTTRPTDAPKVPAQTTRTPVNDATIPSSGRASPNTADARSFADVIAGRPATPPQHQEEVPPTPRLQPEAGNGGDIPHLELPSALITQNEQTASTPVPQDEPTTVNASRAGTPSAVRSMEFIVVRNKKKNRKHVEAKQLQEAALGHGTPPPTLAQQPSQERAVSNQRKRRRTSKERVDDGGEASQPQPTNRVQTSPANLSRETSRTMPTGIPSKPLDGPLRTAREPAQAPQSPHHTSIMAEWDSVNGGFIWNPPPMNVDPLWRPNGANRAEGSPRPEPTQSDVGSYYAASFDDMIRSYTSPPPGLLTLTPTPVENAAALHTTPAHVPLPEIVPARMPPHVGHASGNVLENSALAPPWSTEPGQLIQLSQEETRPAFVHDPHGPSRPMSIVNP</sequence>
<feature type="compositionally biased region" description="Polar residues" evidence="1">
    <location>
        <begin position="106"/>
        <end position="132"/>
    </location>
</feature>
<feature type="region of interest" description="Disordered" evidence="1">
    <location>
        <begin position="1"/>
        <end position="260"/>
    </location>
</feature>
<comment type="caution">
    <text evidence="2">The sequence shown here is derived from an EMBL/GenBank/DDBJ whole genome shotgun (WGS) entry which is preliminary data.</text>
</comment>
<dbReference type="EMBL" id="SEKV01000539">
    <property type="protein sequence ID" value="TFY56035.1"/>
    <property type="molecule type" value="Genomic_DNA"/>
</dbReference>
<feature type="compositionally biased region" description="Polar residues" evidence="1">
    <location>
        <begin position="35"/>
        <end position="59"/>
    </location>
</feature>
<dbReference type="Proteomes" id="UP000298390">
    <property type="component" value="Unassembled WGS sequence"/>
</dbReference>
<organism evidence="2 3">
    <name type="scientific">Rhodofomes roseus</name>
    <dbReference type="NCBI Taxonomy" id="34475"/>
    <lineage>
        <taxon>Eukaryota</taxon>
        <taxon>Fungi</taxon>
        <taxon>Dikarya</taxon>
        <taxon>Basidiomycota</taxon>
        <taxon>Agaricomycotina</taxon>
        <taxon>Agaricomycetes</taxon>
        <taxon>Polyporales</taxon>
        <taxon>Rhodofomes</taxon>
    </lineage>
</organism>